<accession>A0ABR8XKQ1</accession>
<reference evidence="2 3" key="1">
    <citation type="submission" date="2020-08" db="EMBL/GenBank/DDBJ databases">
        <title>A Genomic Blueprint of the Chicken Gut Microbiome.</title>
        <authorList>
            <person name="Gilroy R."/>
            <person name="Ravi A."/>
            <person name="Getino M."/>
            <person name="Pursley I."/>
            <person name="Horton D.L."/>
            <person name="Alikhan N.-F."/>
            <person name="Baker D."/>
            <person name="Gharbi K."/>
            <person name="Hall N."/>
            <person name="Watson M."/>
            <person name="Adriaenssens E.M."/>
            <person name="Foster-Nyarko E."/>
            <person name="Jarju S."/>
            <person name="Secka A."/>
            <person name="Antonio M."/>
            <person name="Oren A."/>
            <person name="Chaudhuri R."/>
            <person name="La Ragione R.M."/>
            <person name="Hildebrand F."/>
            <person name="Pallen M.J."/>
        </authorList>
    </citation>
    <scope>NUCLEOTIDE SEQUENCE [LARGE SCALE GENOMIC DNA]</scope>
    <source>
        <strain evidence="2 3">Sa1YVA6</strain>
    </source>
</reference>
<evidence type="ECO:0000313" key="2">
    <source>
        <dbReference type="EMBL" id="MBD8032503.1"/>
    </source>
</evidence>
<evidence type="ECO:0000256" key="1">
    <source>
        <dbReference type="SAM" id="Phobius"/>
    </source>
</evidence>
<proteinExistence type="predicted"/>
<sequence>MYTIFKIAVSAILIGLVTEIARRFPTYGGIIAALPLVSLLSILWLSIQGEQAETLNKFIVGVLMGLPATMVLLVIVYIGMKNSMHLIWSISLGIAGWMIFLAIQEIFVKVFKNI</sequence>
<organism evidence="2 3">
    <name type="scientific">Solibacillus merdavium</name>
    <dbReference type="NCBI Taxonomy" id="2762218"/>
    <lineage>
        <taxon>Bacteria</taxon>
        <taxon>Bacillati</taxon>
        <taxon>Bacillota</taxon>
        <taxon>Bacilli</taxon>
        <taxon>Bacillales</taxon>
        <taxon>Caryophanaceae</taxon>
        <taxon>Solibacillus</taxon>
    </lineage>
</organism>
<dbReference type="NCBIfam" id="NF006750">
    <property type="entry name" value="PRK09272.1-3"/>
    <property type="match status" value="1"/>
</dbReference>
<keyword evidence="3" id="KW-1185">Reference proteome</keyword>
<name>A0ABR8XKQ1_9BACL</name>
<protein>
    <submittedName>
        <fullName evidence="2">DUF3147 family protein</fullName>
    </submittedName>
</protein>
<dbReference type="EMBL" id="JACSPW010000003">
    <property type="protein sequence ID" value="MBD8032503.1"/>
    <property type="molecule type" value="Genomic_DNA"/>
</dbReference>
<dbReference type="Proteomes" id="UP000600565">
    <property type="component" value="Unassembled WGS sequence"/>
</dbReference>
<feature type="transmembrane region" description="Helical" evidence="1">
    <location>
        <begin position="58"/>
        <end position="80"/>
    </location>
</feature>
<keyword evidence="1" id="KW-0472">Membrane</keyword>
<keyword evidence="1" id="KW-1133">Transmembrane helix</keyword>
<dbReference type="RefSeq" id="WP_191703152.1">
    <property type="nucleotide sequence ID" value="NZ_JACSPW010000003.1"/>
</dbReference>
<gene>
    <name evidence="2" type="ORF">H9632_05435</name>
</gene>
<feature type="transmembrane region" description="Helical" evidence="1">
    <location>
        <begin position="86"/>
        <end position="108"/>
    </location>
</feature>
<comment type="caution">
    <text evidence="2">The sequence shown here is derived from an EMBL/GenBank/DDBJ whole genome shotgun (WGS) entry which is preliminary data.</text>
</comment>
<feature type="transmembrane region" description="Helical" evidence="1">
    <location>
        <begin position="26"/>
        <end position="46"/>
    </location>
</feature>
<keyword evidence="1" id="KW-0812">Transmembrane</keyword>
<evidence type="ECO:0000313" key="3">
    <source>
        <dbReference type="Proteomes" id="UP000600565"/>
    </source>
</evidence>